<evidence type="ECO:0000256" key="1">
    <source>
        <dbReference type="SAM" id="Phobius"/>
    </source>
</evidence>
<name>D3E1W1_METRM</name>
<organism evidence="2 3">
    <name type="scientific">Methanobrevibacter ruminantium (strain ATCC 35063 / DSM 1093 / JCM 13430 / OCM 146 / M1)</name>
    <name type="common">Methanobacterium ruminantium</name>
    <dbReference type="NCBI Taxonomy" id="634498"/>
    <lineage>
        <taxon>Archaea</taxon>
        <taxon>Methanobacteriati</taxon>
        <taxon>Methanobacteriota</taxon>
        <taxon>Methanomada group</taxon>
        <taxon>Methanobacteria</taxon>
        <taxon>Methanobacteriales</taxon>
        <taxon>Methanobacteriaceae</taxon>
        <taxon>Methanobrevibacter</taxon>
    </lineage>
</organism>
<accession>D3E1W1</accession>
<evidence type="ECO:0000313" key="3">
    <source>
        <dbReference type="Proteomes" id="UP000008680"/>
    </source>
</evidence>
<sequence>MFSIYLKNDFNRLFKEDKAQGSVELILLIGGIIVIVLVCMFVYKSYMGGLGDELESNELESLNNSFEELSSKFE</sequence>
<keyword evidence="1" id="KW-1133">Transmembrane helix</keyword>
<reference evidence="2 3" key="1">
    <citation type="journal article" date="2010" name="PLoS ONE">
        <title>The genome sequence of the rumen methanogen Methanobrevibacter ruminantium reveals new possibilities for controlling ruminant methane emissions.</title>
        <authorList>
            <person name="Leahy S.C."/>
            <person name="Kelly W.J."/>
            <person name="Altermann E."/>
            <person name="Ronimus R.S."/>
            <person name="Yeoman C.J."/>
            <person name="Pacheco D.M."/>
            <person name="Li D."/>
            <person name="Kong Z."/>
            <person name="McTavish S."/>
            <person name="Sang C."/>
            <person name="Lambie S.C."/>
            <person name="Janssen P.H."/>
            <person name="Dey D."/>
            <person name="Attwood G.T."/>
        </authorList>
    </citation>
    <scope>NUCLEOTIDE SEQUENCE [LARGE SCALE GENOMIC DNA]</scope>
    <source>
        <strain evidence="3">ATCC 35063 / DSM 1093 / JCM 13430 / OCM 146 / M1</strain>
    </source>
</reference>
<dbReference type="Proteomes" id="UP000008680">
    <property type="component" value="Chromosome"/>
</dbReference>
<dbReference type="STRING" id="634498.mru_0671"/>
<keyword evidence="1" id="KW-0472">Membrane</keyword>
<evidence type="ECO:0008006" key="4">
    <source>
        <dbReference type="Google" id="ProtNLM"/>
    </source>
</evidence>
<dbReference type="Pfam" id="PF04021">
    <property type="entry name" value="Class_IIIsignal"/>
    <property type="match status" value="1"/>
</dbReference>
<dbReference type="InterPro" id="IPR007166">
    <property type="entry name" value="Class3_signal_pept_motif"/>
</dbReference>
<dbReference type="HOGENOM" id="CLU_197250_0_0_2"/>
<feature type="transmembrane region" description="Helical" evidence="1">
    <location>
        <begin position="21"/>
        <end position="43"/>
    </location>
</feature>
<gene>
    <name evidence="2" type="ordered locus">mru_0671</name>
</gene>
<proteinExistence type="predicted"/>
<keyword evidence="3" id="KW-1185">Reference proteome</keyword>
<dbReference type="RefSeq" id="WP_012955473.1">
    <property type="nucleotide sequence ID" value="NC_013790.1"/>
</dbReference>
<dbReference type="AlphaFoldDB" id="D3E1W1"/>
<evidence type="ECO:0000313" key="2">
    <source>
        <dbReference type="EMBL" id="ADC46522.1"/>
    </source>
</evidence>
<dbReference type="KEGG" id="mru:mru_0671"/>
<protein>
    <recommendedName>
        <fullName evidence="4">Class III signal peptide</fullName>
    </recommendedName>
</protein>
<dbReference type="PATRIC" id="fig|634498.28.peg.673"/>
<dbReference type="EMBL" id="CP001719">
    <property type="protein sequence ID" value="ADC46522.1"/>
    <property type="molecule type" value="Genomic_DNA"/>
</dbReference>
<dbReference type="GeneID" id="8770318"/>
<keyword evidence="1" id="KW-0812">Transmembrane</keyword>